<dbReference type="OrthoDB" id="3799784at2759"/>
<gene>
    <name evidence="1" type="ORF">K432DRAFT_75929</name>
</gene>
<proteinExistence type="predicted"/>
<name>A0A8E2JE36_9PEZI</name>
<dbReference type="Proteomes" id="UP000250266">
    <property type="component" value="Unassembled WGS sequence"/>
</dbReference>
<keyword evidence="2" id="KW-1185">Reference proteome</keyword>
<dbReference type="AlphaFoldDB" id="A0A8E2JE36"/>
<evidence type="ECO:0000313" key="1">
    <source>
        <dbReference type="EMBL" id="OCK79154.1"/>
    </source>
</evidence>
<organism evidence="1 2">
    <name type="scientific">Lepidopterella palustris CBS 459.81</name>
    <dbReference type="NCBI Taxonomy" id="1314670"/>
    <lineage>
        <taxon>Eukaryota</taxon>
        <taxon>Fungi</taxon>
        <taxon>Dikarya</taxon>
        <taxon>Ascomycota</taxon>
        <taxon>Pezizomycotina</taxon>
        <taxon>Dothideomycetes</taxon>
        <taxon>Pleosporomycetidae</taxon>
        <taxon>Mytilinidiales</taxon>
        <taxon>Argynnaceae</taxon>
        <taxon>Lepidopterella</taxon>
    </lineage>
</organism>
<reference evidence="1 2" key="1">
    <citation type="journal article" date="2016" name="Nat. Commun.">
        <title>Ectomycorrhizal ecology is imprinted in the genome of the dominant symbiotic fungus Cenococcum geophilum.</title>
        <authorList>
            <consortium name="DOE Joint Genome Institute"/>
            <person name="Peter M."/>
            <person name="Kohler A."/>
            <person name="Ohm R.A."/>
            <person name="Kuo A."/>
            <person name="Krutzmann J."/>
            <person name="Morin E."/>
            <person name="Arend M."/>
            <person name="Barry K.W."/>
            <person name="Binder M."/>
            <person name="Choi C."/>
            <person name="Clum A."/>
            <person name="Copeland A."/>
            <person name="Grisel N."/>
            <person name="Haridas S."/>
            <person name="Kipfer T."/>
            <person name="LaButti K."/>
            <person name="Lindquist E."/>
            <person name="Lipzen A."/>
            <person name="Maire R."/>
            <person name="Meier B."/>
            <person name="Mihaltcheva S."/>
            <person name="Molinier V."/>
            <person name="Murat C."/>
            <person name="Poggeler S."/>
            <person name="Quandt C.A."/>
            <person name="Sperisen C."/>
            <person name="Tritt A."/>
            <person name="Tisserant E."/>
            <person name="Crous P.W."/>
            <person name="Henrissat B."/>
            <person name="Nehls U."/>
            <person name="Egli S."/>
            <person name="Spatafora J.W."/>
            <person name="Grigoriev I.V."/>
            <person name="Martin F.M."/>
        </authorList>
    </citation>
    <scope>NUCLEOTIDE SEQUENCE [LARGE SCALE GENOMIC DNA]</scope>
    <source>
        <strain evidence="1 2">CBS 459.81</strain>
    </source>
</reference>
<sequence length="128" mass="13883">MQSFPPLIKKETQTTLELLNSPKATPHMEMEEPLYTEINIPLPTAPALSPPATTTLLPHPTCHRAHTLSTILPFHHRHGSSPALSKLFEESNANASRTSTKTLSALAVLPTVLILSTELFTPGQDSSP</sequence>
<evidence type="ECO:0000313" key="2">
    <source>
        <dbReference type="Proteomes" id="UP000250266"/>
    </source>
</evidence>
<protein>
    <submittedName>
        <fullName evidence="1">Uncharacterized protein</fullName>
    </submittedName>
</protein>
<accession>A0A8E2JE36</accession>
<dbReference type="EMBL" id="KV745020">
    <property type="protein sequence ID" value="OCK79154.1"/>
    <property type="molecule type" value="Genomic_DNA"/>
</dbReference>